<gene>
    <name evidence="8" type="ORF">GCM10010361_28890</name>
</gene>
<dbReference type="EMBL" id="BAAABY010000023">
    <property type="protein sequence ID" value="GAA0463234.1"/>
    <property type="molecule type" value="Genomic_DNA"/>
</dbReference>
<keyword evidence="5" id="KW-0963">Cytoplasm</keyword>
<comment type="function">
    <text evidence="5">An FAD-requiring monooxygenase active on some tetracycline antibiotic derivatives, which leads to their inactivation. Hydroxylates carbon 11a of tetracycline and some analogs.</text>
</comment>
<dbReference type="Gene3D" id="3.50.50.60">
    <property type="entry name" value="FAD/NAD(P)-binding domain"/>
    <property type="match status" value="1"/>
</dbReference>
<keyword evidence="2 5" id="KW-0274">FAD</keyword>
<evidence type="ECO:0000256" key="4">
    <source>
        <dbReference type="ARBA" id="ARBA00023033"/>
    </source>
</evidence>
<comment type="subunit">
    <text evidence="5">Monomer.</text>
</comment>
<dbReference type="PRINTS" id="PR00420">
    <property type="entry name" value="RNGMNOXGNASE"/>
</dbReference>
<dbReference type="RefSeq" id="WP_346095336.1">
    <property type="nucleotide sequence ID" value="NZ_BAAABY010000023.1"/>
</dbReference>
<keyword evidence="5" id="KW-0547">Nucleotide-binding</keyword>
<evidence type="ECO:0000313" key="9">
    <source>
        <dbReference type="Proteomes" id="UP001500909"/>
    </source>
</evidence>
<keyword evidence="4 5" id="KW-0503">Monooxygenase</keyword>
<dbReference type="Proteomes" id="UP001500909">
    <property type="component" value="Unassembled WGS sequence"/>
</dbReference>
<comment type="caution">
    <text evidence="8">The sequence shown here is derived from an EMBL/GenBank/DDBJ whole genome shotgun (WGS) entry which is preliminary data.</text>
</comment>
<comment type="domain">
    <text evidence="5">Consists of an N-terminal FAD-binding domain with a Rossman fold and a C-terminal substrate-binding domain.</text>
</comment>
<dbReference type="InterPro" id="IPR043683">
    <property type="entry name" value="TetX_monooxygenase"/>
</dbReference>
<proteinExistence type="inferred from homology"/>
<comment type="subcellular location">
    <subcellularLocation>
        <location evidence="5">Cytoplasm</location>
    </subcellularLocation>
</comment>
<keyword evidence="1 5" id="KW-0285">Flavoprotein</keyword>
<evidence type="ECO:0000256" key="5">
    <source>
        <dbReference type="HAMAP-Rule" id="MF_00845"/>
    </source>
</evidence>
<evidence type="ECO:0000256" key="6">
    <source>
        <dbReference type="SAM" id="MobiDB-lite"/>
    </source>
</evidence>
<evidence type="ECO:0000256" key="3">
    <source>
        <dbReference type="ARBA" id="ARBA00023002"/>
    </source>
</evidence>
<comment type="catalytic activity">
    <reaction evidence="5">
        <text>a tetracycline + NADPH + O2 + H(+) = an 11a-hydroxytetracycline + NADP(+) + H2O</text>
        <dbReference type="Rhea" id="RHEA:61444"/>
        <dbReference type="ChEBI" id="CHEBI:15377"/>
        <dbReference type="ChEBI" id="CHEBI:15378"/>
        <dbReference type="ChEBI" id="CHEBI:15379"/>
        <dbReference type="ChEBI" id="CHEBI:57783"/>
        <dbReference type="ChEBI" id="CHEBI:58349"/>
        <dbReference type="ChEBI" id="CHEBI:144644"/>
        <dbReference type="ChEBI" id="CHEBI:144645"/>
    </reaction>
</comment>
<reference evidence="9" key="1">
    <citation type="journal article" date="2019" name="Int. J. Syst. Evol. Microbiol.">
        <title>The Global Catalogue of Microorganisms (GCM) 10K type strain sequencing project: providing services to taxonomists for standard genome sequencing and annotation.</title>
        <authorList>
            <consortium name="The Broad Institute Genomics Platform"/>
            <consortium name="The Broad Institute Genome Sequencing Center for Infectious Disease"/>
            <person name="Wu L."/>
            <person name="Ma J."/>
        </authorList>
    </citation>
    <scope>NUCLEOTIDE SEQUENCE [LARGE SCALE GENOMIC DNA]</scope>
    <source>
        <strain evidence="9">JCM 4805</strain>
    </source>
</reference>
<dbReference type="Pfam" id="PF01494">
    <property type="entry name" value="FAD_binding_3"/>
    <property type="match status" value="1"/>
</dbReference>
<dbReference type="SUPFAM" id="SSF51905">
    <property type="entry name" value="FAD/NAD(P)-binding domain"/>
    <property type="match status" value="1"/>
</dbReference>
<organism evidence="8 9">
    <name type="scientific">Streptomyces olivaceiscleroticus</name>
    <dbReference type="NCBI Taxonomy" id="68245"/>
    <lineage>
        <taxon>Bacteria</taxon>
        <taxon>Bacillati</taxon>
        <taxon>Actinomycetota</taxon>
        <taxon>Actinomycetes</taxon>
        <taxon>Kitasatosporales</taxon>
        <taxon>Streptomycetaceae</taxon>
        <taxon>Streptomyces</taxon>
    </lineage>
</organism>
<name>A0ABP3JSR0_9ACTN</name>
<feature type="compositionally biased region" description="Polar residues" evidence="6">
    <location>
        <begin position="386"/>
        <end position="395"/>
    </location>
</feature>
<dbReference type="InterPro" id="IPR036188">
    <property type="entry name" value="FAD/NAD-bd_sf"/>
</dbReference>
<keyword evidence="3 5" id="KW-0560">Oxidoreductase</keyword>
<feature type="region of interest" description="Disordered" evidence="6">
    <location>
        <begin position="373"/>
        <end position="395"/>
    </location>
</feature>
<feature type="binding site" evidence="5">
    <location>
        <position position="103"/>
    </location>
    <ligand>
        <name>FAD</name>
        <dbReference type="ChEBI" id="CHEBI:57692"/>
    </ligand>
</feature>
<dbReference type="EC" id="1.14.13.-" evidence="5"/>
<feature type="domain" description="FAD-binding" evidence="7">
    <location>
        <begin position="4"/>
        <end position="348"/>
    </location>
</feature>
<evidence type="ECO:0000313" key="8">
    <source>
        <dbReference type="EMBL" id="GAA0463234.1"/>
    </source>
</evidence>
<dbReference type="InterPro" id="IPR002938">
    <property type="entry name" value="FAD-bd"/>
</dbReference>
<comment type="cofactor">
    <cofactor evidence="5">
        <name>FAD</name>
        <dbReference type="ChEBI" id="CHEBI:57692"/>
    </cofactor>
</comment>
<comment type="similarity">
    <text evidence="5">Belongs to the aromatic-ring hydroxylase family. TetX subfamily.</text>
</comment>
<feature type="binding site" evidence="5">
    <location>
        <position position="47"/>
    </location>
    <ligand>
        <name>FAD</name>
        <dbReference type="ChEBI" id="CHEBI:57692"/>
    </ligand>
</feature>
<feature type="binding site" evidence="5">
    <location>
        <position position="295"/>
    </location>
    <ligand>
        <name>FAD</name>
        <dbReference type="ChEBI" id="CHEBI:57692"/>
    </ligand>
</feature>
<dbReference type="PANTHER" id="PTHR46972:SF1">
    <property type="entry name" value="FAD DEPENDENT OXIDOREDUCTASE DOMAIN-CONTAINING PROTEIN"/>
    <property type="match status" value="1"/>
</dbReference>
<sequence length="395" mass="42511">MTPDVTIIGAGLGGLMLARVLHLHGIPATVYEAEPSPTARSQGGMLDIHDYNGQLVLHDADLMAEFRGIILPGRQAMRFLDPDGTVLHEMVDDGTGGRPEVQRGELRRILLDSLPADTVRWGHKVSSARTLGEGRHEVTFADGSTVVTGLLVGADGAWSRVRPLLSAATPEYTGKSIVETYLFDAGTRHPAAAKTVGGGSMIAFRPGREIFAHREDNDTLHAYVGLAEPQDWFAAIDFADAAAATERITREFEGWAPELTALITDSDLAPTLRPLYALPTGHRWDRVPGVTLLGDAAHLSAPNGEGANLAMLDGAELGKALAAHPDDTEAALTAYEQDMFRRSVEVVTFEGAEAHGTDSDLHRPQDLIAAFRQLQQSHEQHEQSHNGPRTTPNKG</sequence>
<feature type="binding site" evidence="5">
    <location>
        <position position="40"/>
    </location>
    <ligand>
        <name>NADPH</name>
        <dbReference type="ChEBI" id="CHEBI:57783"/>
    </ligand>
</feature>
<keyword evidence="5" id="KW-0521">NADP</keyword>
<evidence type="ECO:0000256" key="2">
    <source>
        <dbReference type="ARBA" id="ARBA00022827"/>
    </source>
</evidence>
<dbReference type="PANTHER" id="PTHR46972">
    <property type="entry name" value="MONOOXYGENASE ASQM-RELATED"/>
    <property type="match status" value="1"/>
</dbReference>
<protein>
    <recommendedName>
        <fullName evidence="5">Flavin-dependent monooxygenase</fullName>
    </recommendedName>
    <alternativeName>
        <fullName evidence="5">TetX monooxygenase</fullName>
        <shortName evidence="5">TetX</shortName>
        <ecNumber evidence="5">1.14.13.-</ecNumber>
    </alternativeName>
</protein>
<keyword evidence="9" id="KW-1185">Reference proteome</keyword>
<evidence type="ECO:0000256" key="1">
    <source>
        <dbReference type="ARBA" id="ARBA00022630"/>
    </source>
</evidence>
<evidence type="ECO:0000259" key="7">
    <source>
        <dbReference type="Pfam" id="PF01494"/>
    </source>
</evidence>
<accession>A0ABP3JSR0</accession>
<dbReference type="HAMAP" id="MF_00845">
    <property type="entry name" value="TetX_monooxygenase"/>
    <property type="match status" value="1"/>
</dbReference>